<comment type="caution">
    <text evidence="1">The sequence shown here is derived from an EMBL/GenBank/DDBJ whole genome shotgun (WGS) entry which is preliminary data.</text>
</comment>
<evidence type="ECO:0000313" key="2">
    <source>
        <dbReference type="Proteomes" id="UP000015453"/>
    </source>
</evidence>
<organism evidence="1 2">
    <name type="scientific">Genlisea aurea</name>
    <dbReference type="NCBI Taxonomy" id="192259"/>
    <lineage>
        <taxon>Eukaryota</taxon>
        <taxon>Viridiplantae</taxon>
        <taxon>Streptophyta</taxon>
        <taxon>Embryophyta</taxon>
        <taxon>Tracheophyta</taxon>
        <taxon>Spermatophyta</taxon>
        <taxon>Magnoliopsida</taxon>
        <taxon>eudicotyledons</taxon>
        <taxon>Gunneridae</taxon>
        <taxon>Pentapetalae</taxon>
        <taxon>asterids</taxon>
        <taxon>lamiids</taxon>
        <taxon>Lamiales</taxon>
        <taxon>Lentibulariaceae</taxon>
        <taxon>Genlisea</taxon>
    </lineage>
</organism>
<reference evidence="1 2" key="1">
    <citation type="journal article" date="2013" name="BMC Genomics">
        <title>The miniature genome of a carnivorous plant Genlisea aurea contains a low number of genes and short non-coding sequences.</title>
        <authorList>
            <person name="Leushkin E.V."/>
            <person name="Sutormin R.A."/>
            <person name="Nabieva E.R."/>
            <person name="Penin A.A."/>
            <person name="Kondrashov A.S."/>
            <person name="Logacheva M.D."/>
        </authorList>
    </citation>
    <scope>NUCLEOTIDE SEQUENCE [LARGE SCALE GENOMIC DNA]</scope>
</reference>
<accession>S8CD45</accession>
<dbReference type="Proteomes" id="UP000015453">
    <property type="component" value="Unassembled WGS sequence"/>
</dbReference>
<sequence>MLYDEDHRQPTRDHHNSGCWGDCEFQTGIEESHEFRLGQGIREVTKNTSG</sequence>
<dbReference type="AlphaFoldDB" id="S8CD45"/>
<protein>
    <submittedName>
        <fullName evidence="1">Uncharacterized protein</fullName>
    </submittedName>
</protein>
<dbReference type="EMBL" id="AUSU01004584">
    <property type="protein sequence ID" value="EPS64825.1"/>
    <property type="molecule type" value="Genomic_DNA"/>
</dbReference>
<keyword evidence="2" id="KW-1185">Reference proteome</keyword>
<evidence type="ECO:0000313" key="1">
    <source>
        <dbReference type="EMBL" id="EPS64825.1"/>
    </source>
</evidence>
<gene>
    <name evidence="1" type="ORF">M569_09954</name>
</gene>
<name>S8CD45_9LAMI</name>
<proteinExistence type="predicted"/>